<keyword evidence="1" id="KW-0472">Membrane</keyword>
<accession>A0A6J6JH57</accession>
<sequence length="92" mass="9763">MTNPISQTEKVSVRRSPKYLTFMITGAVIGVIVAAVIGLTIPEQQRTAEPVVTYLIAYIGGIGVVLGIVVALIVDRIGLAKAKTVEATKLKQ</sequence>
<organism evidence="2">
    <name type="scientific">freshwater metagenome</name>
    <dbReference type="NCBI Taxonomy" id="449393"/>
    <lineage>
        <taxon>unclassified sequences</taxon>
        <taxon>metagenomes</taxon>
        <taxon>ecological metagenomes</taxon>
    </lineage>
</organism>
<name>A0A6J6JH57_9ZZZZ</name>
<feature type="transmembrane region" description="Helical" evidence="1">
    <location>
        <begin position="20"/>
        <end position="41"/>
    </location>
</feature>
<keyword evidence="1" id="KW-0812">Transmembrane</keyword>
<dbReference type="EMBL" id="CAEZVO010000083">
    <property type="protein sequence ID" value="CAB4635543.1"/>
    <property type="molecule type" value="Genomic_DNA"/>
</dbReference>
<reference evidence="2" key="1">
    <citation type="submission" date="2020-05" db="EMBL/GenBank/DDBJ databases">
        <authorList>
            <person name="Chiriac C."/>
            <person name="Salcher M."/>
            <person name="Ghai R."/>
            <person name="Kavagutti S V."/>
        </authorList>
    </citation>
    <scope>NUCLEOTIDE SEQUENCE</scope>
</reference>
<gene>
    <name evidence="2" type="ORF">UFOPK2044_00642</name>
</gene>
<evidence type="ECO:0000313" key="2">
    <source>
        <dbReference type="EMBL" id="CAB4635543.1"/>
    </source>
</evidence>
<evidence type="ECO:0000256" key="1">
    <source>
        <dbReference type="SAM" id="Phobius"/>
    </source>
</evidence>
<keyword evidence="1" id="KW-1133">Transmembrane helix</keyword>
<protein>
    <submittedName>
        <fullName evidence="2">Unannotated protein</fullName>
    </submittedName>
</protein>
<feature type="transmembrane region" description="Helical" evidence="1">
    <location>
        <begin position="53"/>
        <end position="74"/>
    </location>
</feature>
<dbReference type="AlphaFoldDB" id="A0A6J6JH57"/>
<proteinExistence type="predicted"/>